<dbReference type="Pfam" id="PF07944">
    <property type="entry name" value="Beta-AFase-like_GH127_cat"/>
    <property type="match status" value="1"/>
</dbReference>
<dbReference type="PANTHER" id="PTHR43465">
    <property type="entry name" value="DUF1680 DOMAIN PROTEIN (AFU_ORTHOLOGUE AFUA_1G08910)"/>
    <property type="match status" value="1"/>
</dbReference>
<dbReference type="SUPFAM" id="SSF48208">
    <property type="entry name" value="Six-hairpin glycosidases"/>
    <property type="match status" value="1"/>
</dbReference>
<name>A0A382S6C1_9ZZZZ</name>
<proteinExistence type="predicted"/>
<dbReference type="InterPro" id="IPR049046">
    <property type="entry name" value="Beta-AFase-like_GH127_middle"/>
</dbReference>
<sequence length="314" mass="36883">AYEFTNKKKFLDLSNYFIAERGKHPHYFDQENIELEKNEEPLDISKFPSEVRDFIKWQHGHRKQQHDYCQAHVPPVDQKTAEGHSVRALYMYTAMADLARINNDKEMLDTCKSLWRNIVDKRMYIHSGVGSAHIGERFSFDYDLPNDMAYAETCATIALIYFADRLNKIELNSEYSDIIENSLYNLILASTSIDGKAFFYDNYLECNPGFLKFQHRRHGIRDKYHLCSCCPPNITRLIASVDQYVYNIFDNGLVINQFISSEIDLTDQKQGFKINQFSQFPWEGYSLIEIIESNNVYSTIYIRIPHWEKNLQIS</sequence>
<evidence type="ECO:0000313" key="3">
    <source>
        <dbReference type="EMBL" id="SVD05444.1"/>
    </source>
</evidence>
<dbReference type="EMBL" id="UINC01126756">
    <property type="protein sequence ID" value="SVD05444.1"/>
    <property type="molecule type" value="Genomic_DNA"/>
</dbReference>
<dbReference type="InterPro" id="IPR012878">
    <property type="entry name" value="Beta-AFase-like_GH127_cat"/>
</dbReference>
<reference evidence="3" key="1">
    <citation type="submission" date="2018-05" db="EMBL/GenBank/DDBJ databases">
        <authorList>
            <person name="Lanie J.A."/>
            <person name="Ng W.-L."/>
            <person name="Kazmierczak K.M."/>
            <person name="Andrzejewski T.M."/>
            <person name="Davidsen T.M."/>
            <person name="Wayne K.J."/>
            <person name="Tettelin H."/>
            <person name="Glass J.I."/>
            <person name="Rusch D."/>
            <person name="Podicherti R."/>
            <person name="Tsui H.-C.T."/>
            <person name="Winkler M.E."/>
        </authorList>
    </citation>
    <scope>NUCLEOTIDE SEQUENCE</scope>
</reference>
<feature type="domain" description="Non-reducing end beta-L-arabinofuranosidase-like GH127 catalytic" evidence="1">
    <location>
        <begin position="2"/>
        <end position="242"/>
    </location>
</feature>
<dbReference type="InterPro" id="IPR049174">
    <property type="entry name" value="Beta-AFase-like"/>
</dbReference>
<dbReference type="Pfam" id="PF20736">
    <property type="entry name" value="Glyco_hydro127M"/>
    <property type="match status" value="1"/>
</dbReference>
<organism evidence="3">
    <name type="scientific">marine metagenome</name>
    <dbReference type="NCBI Taxonomy" id="408172"/>
    <lineage>
        <taxon>unclassified sequences</taxon>
        <taxon>metagenomes</taxon>
        <taxon>ecological metagenomes</taxon>
    </lineage>
</organism>
<feature type="non-terminal residue" evidence="3">
    <location>
        <position position="314"/>
    </location>
</feature>
<evidence type="ECO:0000259" key="2">
    <source>
        <dbReference type="Pfam" id="PF20736"/>
    </source>
</evidence>
<evidence type="ECO:0000259" key="1">
    <source>
        <dbReference type="Pfam" id="PF07944"/>
    </source>
</evidence>
<feature type="domain" description="Non-reducing end beta-L-arabinofuranosidase-like GH127 middle" evidence="2">
    <location>
        <begin position="253"/>
        <end position="313"/>
    </location>
</feature>
<evidence type="ECO:0008006" key="4">
    <source>
        <dbReference type="Google" id="ProtNLM"/>
    </source>
</evidence>
<dbReference type="AlphaFoldDB" id="A0A382S6C1"/>
<dbReference type="PANTHER" id="PTHR43465:SF2">
    <property type="entry name" value="DUF1680 DOMAIN PROTEIN (AFU_ORTHOLOGUE AFUA_1G08910)"/>
    <property type="match status" value="1"/>
</dbReference>
<dbReference type="InterPro" id="IPR008928">
    <property type="entry name" value="6-hairpin_glycosidase_sf"/>
</dbReference>
<feature type="non-terminal residue" evidence="3">
    <location>
        <position position="1"/>
    </location>
</feature>
<gene>
    <name evidence="3" type="ORF">METZ01_LOCUS358298</name>
</gene>
<dbReference type="GO" id="GO:0005975">
    <property type="term" value="P:carbohydrate metabolic process"/>
    <property type="evidence" value="ECO:0007669"/>
    <property type="project" value="InterPro"/>
</dbReference>
<protein>
    <recommendedName>
        <fullName evidence="4">Glycoside hydrolase family 127 protein</fullName>
    </recommendedName>
</protein>
<accession>A0A382S6C1</accession>